<dbReference type="GO" id="GO:0007131">
    <property type="term" value="P:reciprocal meiotic recombination"/>
    <property type="evidence" value="ECO:0007669"/>
    <property type="project" value="TreeGrafter"/>
</dbReference>
<dbReference type="GO" id="GO:0005634">
    <property type="term" value="C:nucleus"/>
    <property type="evidence" value="ECO:0007669"/>
    <property type="project" value="TreeGrafter"/>
</dbReference>
<dbReference type="PANTHER" id="PTHR31398">
    <property type="entry name" value="MEIOTIC NUCLEAR DIVISION PROTEIN 1 HOMOLOG"/>
    <property type="match status" value="1"/>
</dbReference>
<dbReference type="InParanoid" id="D3BNR9"/>
<keyword evidence="2" id="KW-1133">Transmembrane helix</keyword>
<dbReference type="FunCoup" id="D3BNR9">
    <property type="interactions" value="3"/>
</dbReference>
<dbReference type="Proteomes" id="UP000001396">
    <property type="component" value="Unassembled WGS sequence"/>
</dbReference>
<dbReference type="RefSeq" id="XP_020428970.1">
    <property type="nucleotide sequence ID" value="XM_020580383.1"/>
</dbReference>
<gene>
    <name evidence="3" type="ORF">PPL_09590</name>
</gene>
<dbReference type="PANTHER" id="PTHR31398:SF1">
    <property type="match status" value="1"/>
</dbReference>
<keyword evidence="4" id="KW-1185">Reference proteome</keyword>
<name>D3BNR9_HETP5</name>
<evidence type="ECO:0000256" key="2">
    <source>
        <dbReference type="SAM" id="Phobius"/>
    </source>
</evidence>
<dbReference type="GeneID" id="31365065"/>
<evidence type="ECO:0000313" key="4">
    <source>
        <dbReference type="Proteomes" id="UP000001396"/>
    </source>
</evidence>
<feature type="compositionally biased region" description="Low complexity" evidence="1">
    <location>
        <begin position="530"/>
        <end position="552"/>
    </location>
</feature>
<sequence>MDRFKVLQRGMSFRGSVRKNAEKLYYLDLGAADINYHPKYHRSKCGILASVVVLVIVIFFIIMTTAQFSKGVPSIIYNANIPSQYAPMDTPFVGVGFSSGNRGITNDPSLFTVKFNKVTIYGQDKKPRTKVPIATVPCTFYQNPPPGSDDNVLPEIYTNATLCPNETVTMMGTYEMEVYQYLDIGVYRCTCPPATPNCGCANDTEFNSRFFTDSTLNVLVVEKNPSYSVFAREFSIIPRDPDFAKPPTQKNYTFSKFWYNSKYQYQKVDISIQRKTIYNGPRFVFDYHVGNFYGVGGFVGRAYDYDPNQTTLFKAYIRLDEYDNQEYRQSPALLQLIGSWGALWTFFSLTVLQLARIYNNRKYHNEKEIKKIVNDLVHGSPVPSNKNFNPSIINESSGDLAIYNDSNNNNNNNNNNNEFEANNAPRRSLMSIQLGDDNNNNTNNNNNNNSNSNMSNSIEMGIITTNTTPVRQPKNILHASSGSLDKFVNGAGWANHPNQQIGYGTVSSFGINSSIDLNNSDQIPHNHYLNSSNESGRSQRSNSNQSNSSSHTSKSKNFEILNEVTLFMSMSAVRVGGYKFISINQPINESIITKLLLYSSINQSIKSNYNIKYNIINFVIVIVEQHS</sequence>
<keyword evidence="2" id="KW-0812">Transmembrane</keyword>
<reference evidence="3 4" key="1">
    <citation type="journal article" date="2011" name="Genome Res.">
        <title>Phylogeny-wide analysis of social amoeba genomes highlights ancient origins for complex intercellular communication.</title>
        <authorList>
            <person name="Heidel A.J."/>
            <person name="Lawal H.M."/>
            <person name="Felder M."/>
            <person name="Schilde C."/>
            <person name="Helps N.R."/>
            <person name="Tunggal B."/>
            <person name="Rivero F."/>
            <person name="John U."/>
            <person name="Schleicher M."/>
            <person name="Eichinger L."/>
            <person name="Platzer M."/>
            <person name="Noegel A.A."/>
            <person name="Schaap P."/>
            <person name="Gloeckner G."/>
        </authorList>
    </citation>
    <scope>NUCLEOTIDE SEQUENCE [LARGE SCALE GENOMIC DNA]</scope>
    <source>
        <strain evidence="4">ATCC 26659 / Pp 5 / PN500</strain>
    </source>
</reference>
<organism evidence="3 4">
    <name type="scientific">Heterostelium pallidum (strain ATCC 26659 / Pp 5 / PN500)</name>
    <name type="common">Cellular slime mold</name>
    <name type="synonym">Polysphondylium pallidum</name>
    <dbReference type="NCBI Taxonomy" id="670386"/>
    <lineage>
        <taxon>Eukaryota</taxon>
        <taxon>Amoebozoa</taxon>
        <taxon>Evosea</taxon>
        <taxon>Eumycetozoa</taxon>
        <taxon>Dictyostelia</taxon>
        <taxon>Acytosteliales</taxon>
        <taxon>Acytosteliaceae</taxon>
        <taxon>Heterostelium</taxon>
    </lineage>
</organism>
<feature type="region of interest" description="Disordered" evidence="1">
    <location>
        <begin position="432"/>
        <end position="456"/>
    </location>
</feature>
<feature type="transmembrane region" description="Helical" evidence="2">
    <location>
        <begin position="45"/>
        <end position="66"/>
    </location>
</feature>
<dbReference type="EMBL" id="ADBJ01000044">
    <property type="protein sequence ID" value="EFA76838.1"/>
    <property type="molecule type" value="Genomic_DNA"/>
</dbReference>
<dbReference type="AlphaFoldDB" id="D3BNR9"/>
<proteinExistence type="predicted"/>
<feature type="compositionally biased region" description="Low complexity" evidence="1">
    <location>
        <begin position="438"/>
        <end position="456"/>
    </location>
</feature>
<comment type="caution">
    <text evidence="3">The sequence shown here is derived from an EMBL/GenBank/DDBJ whole genome shotgun (WGS) entry which is preliminary data.</text>
</comment>
<evidence type="ECO:0000256" key="1">
    <source>
        <dbReference type="SAM" id="MobiDB-lite"/>
    </source>
</evidence>
<keyword evidence="2" id="KW-0472">Membrane</keyword>
<protein>
    <submittedName>
        <fullName evidence="3">Uncharacterized protein</fullName>
    </submittedName>
</protein>
<feature type="region of interest" description="Disordered" evidence="1">
    <location>
        <begin position="522"/>
        <end position="554"/>
    </location>
</feature>
<accession>D3BNR9</accession>
<evidence type="ECO:0000313" key="3">
    <source>
        <dbReference type="EMBL" id="EFA76838.1"/>
    </source>
</evidence>